<evidence type="ECO:0000259" key="5">
    <source>
        <dbReference type="Pfam" id="PF13193"/>
    </source>
</evidence>
<dbReference type="AlphaFoldDB" id="A0AAV3UQJ7"/>
<feature type="region of interest" description="Disordered" evidence="3">
    <location>
        <begin position="488"/>
        <end position="514"/>
    </location>
</feature>
<dbReference type="Pfam" id="PF00501">
    <property type="entry name" value="AMP-binding"/>
    <property type="match status" value="1"/>
</dbReference>
<evidence type="ECO:0000313" key="7">
    <source>
        <dbReference type="Proteomes" id="UP001501729"/>
    </source>
</evidence>
<dbReference type="Gene3D" id="3.40.50.12780">
    <property type="entry name" value="N-terminal domain of ligase-like"/>
    <property type="match status" value="1"/>
</dbReference>
<dbReference type="InterPro" id="IPR042099">
    <property type="entry name" value="ANL_N_sf"/>
</dbReference>
<comment type="similarity">
    <text evidence="1">Belongs to the ATP-dependent AMP-binding enzyme family.</text>
</comment>
<name>A0AAV3UQJ7_9EURY</name>
<dbReference type="Pfam" id="PF13193">
    <property type="entry name" value="AMP-binding_C"/>
    <property type="match status" value="1"/>
</dbReference>
<dbReference type="PANTHER" id="PTHR43201:SF5">
    <property type="entry name" value="MEDIUM-CHAIN ACYL-COA LIGASE ACSF2, MITOCHONDRIAL"/>
    <property type="match status" value="1"/>
</dbReference>
<proteinExistence type="inferred from homology"/>
<dbReference type="GO" id="GO:0006631">
    <property type="term" value="P:fatty acid metabolic process"/>
    <property type="evidence" value="ECO:0007669"/>
    <property type="project" value="TreeGrafter"/>
</dbReference>
<comment type="caution">
    <text evidence="6">The sequence shown here is derived from an EMBL/GenBank/DDBJ whole genome shotgun (WGS) entry which is preliminary data.</text>
</comment>
<feature type="domain" description="AMP-dependent synthetase/ligase" evidence="4">
    <location>
        <begin position="7"/>
        <end position="362"/>
    </location>
</feature>
<dbReference type="EMBL" id="BAABKX010000030">
    <property type="protein sequence ID" value="GAA5064182.1"/>
    <property type="molecule type" value="Genomic_DNA"/>
</dbReference>
<feature type="compositionally biased region" description="Basic and acidic residues" evidence="3">
    <location>
        <begin position="489"/>
        <end position="514"/>
    </location>
</feature>
<dbReference type="PANTHER" id="PTHR43201">
    <property type="entry name" value="ACYL-COA SYNTHETASE"/>
    <property type="match status" value="1"/>
</dbReference>
<dbReference type="InterPro" id="IPR000873">
    <property type="entry name" value="AMP-dep_synth/lig_dom"/>
</dbReference>
<dbReference type="Proteomes" id="UP001501729">
    <property type="component" value="Unassembled WGS sequence"/>
</dbReference>
<keyword evidence="7" id="KW-1185">Reference proteome</keyword>
<protein>
    <submittedName>
        <fullName evidence="6">ATP-dependent acyl-CoA ligase</fullName>
    </submittedName>
</protein>
<dbReference type="RefSeq" id="WP_227778787.1">
    <property type="nucleotide sequence ID" value="NZ_BAABKX010000030.1"/>
</dbReference>
<gene>
    <name evidence="6" type="ORF">GCM10025751_53400</name>
</gene>
<accession>A0AAV3UQJ7</accession>
<dbReference type="InterPro" id="IPR025110">
    <property type="entry name" value="AMP-bd_C"/>
</dbReference>
<dbReference type="InterPro" id="IPR045851">
    <property type="entry name" value="AMP-bd_C_sf"/>
</dbReference>
<evidence type="ECO:0000313" key="6">
    <source>
        <dbReference type="EMBL" id="GAA5064182.1"/>
    </source>
</evidence>
<feature type="domain" description="AMP-binding enzyme C-terminal" evidence="5">
    <location>
        <begin position="412"/>
        <end position="487"/>
    </location>
</feature>
<evidence type="ECO:0000256" key="2">
    <source>
        <dbReference type="ARBA" id="ARBA00022598"/>
    </source>
</evidence>
<sequence length="514" mass="57323">MRIEELLESRAEKTPEKPFLTFLDERYSYLETANASMRYANVLSSLGVGTGDVVGLFLPNRPEFMFLMFANAYLDSVTAPSNPAYTPNELRHSLELSRPNVLVTTPALLDVAETAAESTTVERIVTTDPVADYESLSALAADHPAAVDSHDGDETAIGLHMYTSGTTGSPKAVECQHENWTRSALDFQKRMGMTIEDTLFTALPLFHANAQIYSTLGAAAAGAEVVIYERFSSSQWWDWCREHGVTEFNAMGSMLKMLDNVDESSDDADNPVELVFSAGTPPELIEPFEERFGVRVVEGYSLTENPMLVLNPTDTEKRRIGSIGLPPAEKRIRIVDEDGTDVPAGEKGEIIQQCPALMAGYHRQSDKTAEVVRDGWFYTGDYGKLDEDGFVYFLDRKKDIVRRAGENIATYEVEGVIKALDAIDEVAVIPSSDEFYSEVVKALVQIKDGHELAEADIVGQCRAELAPFKIPRYIEFVDDFPYTPTGKIQKQELRAREREEEPSHWDRESQEVEQ</sequence>
<evidence type="ECO:0000259" key="4">
    <source>
        <dbReference type="Pfam" id="PF00501"/>
    </source>
</evidence>
<evidence type="ECO:0000256" key="1">
    <source>
        <dbReference type="ARBA" id="ARBA00006432"/>
    </source>
</evidence>
<organism evidence="6 7">
    <name type="scientific">Haladaptatus pallidirubidus</name>
    <dbReference type="NCBI Taxonomy" id="1008152"/>
    <lineage>
        <taxon>Archaea</taxon>
        <taxon>Methanobacteriati</taxon>
        <taxon>Methanobacteriota</taxon>
        <taxon>Stenosarchaea group</taxon>
        <taxon>Halobacteria</taxon>
        <taxon>Halobacteriales</taxon>
        <taxon>Haladaptataceae</taxon>
        <taxon>Haladaptatus</taxon>
    </lineage>
</organism>
<evidence type="ECO:0000256" key="3">
    <source>
        <dbReference type="SAM" id="MobiDB-lite"/>
    </source>
</evidence>
<reference evidence="6 7" key="1">
    <citation type="journal article" date="2019" name="Int. J. Syst. Evol. Microbiol.">
        <title>The Global Catalogue of Microorganisms (GCM) 10K type strain sequencing project: providing services to taxonomists for standard genome sequencing and annotation.</title>
        <authorList>
            <consortium name="The Broad Institute Genomics Platform"/>
            <consortium name="The Broad Institute Genome Sequencing Center for Infectious Disease"/>
            <person name="Wu L."/>
            <person name="Ma J."/>
        </authorList>
    </citation>
    <scope>NUCLEOTIDE SEQUENCE [LARGE SCALE GENOMIC DNA]</scope>
    <source>
        <strain evidence="6 7">JCM 17504</strain>
    </source>
</reference>
<dbReference type="GO" id="GO:0031956">
    <property type="term" value="F:medium-chain fatty acid-CoA ligase activity"/>
    <property type="evidence" value="ECO:0007669"/>
    <property type="project" value="TreeGrafter"/>
</dbReference>
<dbReference type="SUPFAM" id="SSF56801">
    <property type="entry name" value="Acetyl-CoA synthetase-like"/>
    <property type="match status" value="1"/>
</dbReference>
<dbReference type="GeneID" id="68617544"/>
<dbReference type="Gene3D" id="3.30.300.30">
    <property type="match status" value="1"/>
</dbReference>
<keyword evidence="2 6" id="KW-0436">Ligase</keyword>